<dbReference type="InterPro" id="IPR006093">
    <property type="entry name" value="Oxy_OxRdtase_FAD_BS"/>
</dbReference>
<evidence type="ECO:0000259" key="6">
    <source>
        <dbReference type="PROSITE" id="PS51387"/>
    </source>
</evidence>
<dbReference type="SUPFAM" id="SSF56176">
    <property type="entry name" value="FAD-binding/transporter-associated domain-like"/>
    <property type="match status" value="2"/>
</dbReference>
<dbReference type="Gene3D" id="3.40.462.20">
    <property type="match status" value="1"/>
</dbReference>
<keyword evidence="3" id="KW-0285">Flavoprotein</keyword>
<feature type="domain" description="FAD-binding PCMH-type" evidence="6">
    <location>
        <begin position="24"/>
        <end position="186"/>
    </location>
</feature>
<dbReference type="InterPro" id="IPR006094">
    <property type="entry name" value="Oxid_FAD_bind_N"/>
</dbReference>
<dbReference type="GO" id="GO:0071949">
    <property type="term" value="F:FAD binding"/>
    <property type="evidence" value="ECO:0007669"/>
    <property type="project" value="InterPro"/>
</dbReference>
<proteinExistence type="inferred from homology"/>
<evidence type="ECO:0000313" key="8">
    <source>
        <dbReference type="Proteomes" id="UP000324974"/>
    </source>
</evidence>
<comment type="similarity">
    <text evidence="2">Belongs to the oxygen-dependent FAD-linked oxidoreductase family.</text>
</comment>
<accession>A0A5C1APN3</accession>
<comment type="cofactor">
    <cofactor evidence="1">
        <name>FAD</name>
        <dbReference type="ChEBI" id="CHEBI:57692"/>
    </cofactor>
</comment>
<keyword evidence="8" id="KW-1185">Reference proteome</keyword>
<dbReference type="Proteomes" id="UP000324974">
    <property type="component" value="Chromosome"/>
</dbReference>
<dbReference type="AlphaFoldDB" id="A0A5C1APN3"/>
<dbReference type="RefSeq" id="WP_149113609.1">
    <property type="nucleotide sequence ID" value="NZ_CP042425.1"/>
</dbReference>
<protein>
    <submittedName>
        <fullName evidence="7">Aclacinomycin-N/aclacinomycin-A oxidase</fullName>
        <ecNumber evidence="7">1.1.3.45</ecNumber>
    </submittedName>
</protein>
<dbReference type="Gene3D" id="3.30.465.10">
    <property type="match status" value="2"/>
</dbReference>
<reference evidence="8" key="1">
    <citation type="submission" date="2019-08" db="EMBL/GenBank/DDBJ databases">
        <title>Limnoglobus roseus gen. nov., sp. nov., a novel freshwater planctomycete with a giant genome from the family Gemmataceae.</title>
        <authorList>
            <person name="Kulichevskaya I.S."/>
            <person name="Naumoff D.G."/>
            <person name="Miroshnikov K."/>
            <person name="Ivanova A."/>
            <person name="Philippov D.A."/>
            <person name="Hakobyan A."/>
            <person name="Rijpstra I.C."/>
            <person name="Sinninghe Damste J.S."/>
            <person name="Liesack W."/>
            <person name="Dedysh S.N."/>
        </authorList>
    </citation>
    <scope>NUCLEOTIDE SEQUENCE [LARGE SCALE GENOMIC DNA]</scope>
    <source>
        <strain evidence="8">PX52</strain>
    </source>
</reference>
<evidence type="ECO:0000256" key="2">
    <source>
        <dbReference type="ARBA" id="ARBA00005466"/>
    </source>
</evidence>
<dbReference type="InterPro" id="IPR016166">
    <property type="entry name" value="FAD-bd_PCMH"/>
</dbReference>
<evidence type="ECO:0000313" key="7">
    <source>
        <dbReference type="EMBL" id="QEL19184.1"/>
    </source>
</evidence>
<dbReference type="Pfam" id="PF01565">
    <property type="entry name" value="FAD_binding_4"/>
    <property type="match status" value="2"/>
</dbReference>
<dbReference type="EC" id="1.1.3.45" evidence="7"/>
<dbReference type="GO" id="GO:0016491">
    <property type="term" value="F:oxidoreductase activity"/>
    <property type="evidence" value="ECO:0007669"/>
    <property type="project" value="UniProtKB-KW"/>
</dbReference>
<dbReference type="PROSITE" id="PS00862">
    <property type="entry name" value="OX2_COVAL_FAD"/>
    <property type="match status" value="1"/>
</dbReference>
<gene>
    <name evidence="7" type="primary">aknOx</name>
    <name evidence="7" type="ORF">PX52LOC_06243</name>
</gene>
<dbReference type="PROSITE" id="PS51387">
    <property type="entry name" value="FAD_PCMH"/>
    <property type="match status" value="2"/>
</dbReference>
<sequence length="899" mass="97912">MAKKKPEFQGSIVHSAVDALTTAFGVKGAHQVWFPKTKADVATAVALSKEQVTLIRSGMQAAATDTAEAVGGIVIHLAGLTKITAKPDAVNAEAGATTSAVAEQLEVNDLALPLIDSPLKSIVSNVLDDTPSCLIRSLGPLSDYVTKLTGVTPDGQSITRSGATALARVLEEKAVITGVTFEPAPAKGLWMVRRSFLYPGKDRMTALVKALFLDTEIPSQCDVILEALSARHDFPVVSVMAAGAGLKGKKAVTELVEGAIATLPAGLVSEDATENFTGASVIRAIVDAGADLPIDPEVDAHRIRRVVEPQEDLNQFLDLVVDDLDRGLAFREDGTGKRDENMRVFSRLQLDREDRVSLSGLVFTPRPATSSLLAPLASVSFLQRAETPFHVGLDFPPLFAPRIPGFKGVVYVPTDLLYRLHADQYATSSHKREDMSPFMVAYPRDVDDIKSAITFAQGKQKSLVARSGGHQYSGLSSGGSGTIVLAMDRFDQITRISDNVFDVGPAVPLTRLARFFKGQGVTIPHGECPLVCIGGHAQTGGFGHLLRSFGLTLDYVTELTIVLSDGSVRTVQRPAGAPTTDDEKLFWGVLGGNAGSFGIVTNYRFKCIKDSDHPKSFGYSAKRLYRKGRYKNLMKQAQAWTQGIVAGSLPRGIDFMMTVLSKADTFRPPVPGILVELVHANLGGEGEAVDPEEAFAAIMDAADSDPPPLDVRLTDKRSRFLSDLSDSFVRRFPLSTPNGREFRQPYNKRLNATMDALTDDFIDGLVDLVDTATATKGLYLVFQMAFGGGSFRDSQRRPETSIPRRDIVYCFVFDLFYDEEMKPEAERLQGEMQTLIDQHFSPGQERRLLWGSFGDTDITKDAVRDFYYDDLAVYDRLRELKKKVDPVDLFHTSLTVKLP</sequence>
<keyword evidence="4" id="KW-0274">FAD</keyword>
<evidence type="ECO:0000256" key="4">
    <source>
        <dbReference type="ARBA" id="ARBA00022827"/>
    </source>
</evidence>
<evidence type="ECO:0000256" key="5">
    <source>
        <dbReference type="ARBA" id="ARBA00023002"/>
    </source>
</evidence>
<organism evidence="7 8">
    <name type="scientific">Limnoglobus roseus</name>
    <dbReference type="NCBI Taxonomy" id="2598579"/>
    <lineage>
        <taxon>Bacteria</taxon>
        <taxon>Pseudomonadati</taxon>
        <taxon>Planctomycetota</taxon>
        <taxon>Planctomycetia</taxon>
        <taxon>Gemmatales</taxon>
        <taxon>Gemmataceae</taxon>
        <taxon>Limnoglobus</taxon>
    </lineage>
</organism>
<feature type="domain" description="FAD-binding PCMH-type" evidence="6">
    <location>
        <begin position="433"/>
        <end position="610"/>
    </location>
</feature>
<evidence type="ECO:0000256" key="1">
    <source>
        <dbReference type="ARBA" id="ARBA00001974"/>
    </source>
</evidence>
<keyword evidence="5 7" id="KW-0560">Oxidoreductase</keyword>
<dbReference type="PANTHER" id="PTHR42973:SF39">
    <property type="entry name" value="FAD-BINDING PCMH-TYPE DOMAIN-CONTAINING PROTEIN"/>
    <property type="match status" value="1"/>
</dbReference>
<dbReference type="InterPro" id="IPR036318">
    <property type="entry name" value="FAD-bd_PCMH-like_sf"/>
</dbReference>
<dbReference type="InterPro" id="IPR050416">
    <property type="entry name" value="FAD-linked_Oxidoreductase"/>
</dbReference>
<dbReference type="KEGG" id="lrs:PX52LOC_06243"/>
<name>A0A5C1APN3_9BACT</name>
<dbReference type="OrthoDB" id="545125at2"/>
<dbReference type="EMBL" id="CP042425">
    <property type="protein sequence ID" value="QEL19184.1"/>
    <property type="molecule type" value="Genomic_DNA"/>
</dbReference>
<dbReference type="InterPro" id="IPR016169">
    <property type="entry name" value="FAD-bd_PCMH_sub2"/>
</dbReference>
<evidence type="ECO:0000256" key="3">
    <source>
        <dbReference type="ARBA" id="ARBA00022630"/>
    </source>
</evidence>
<dbReference type="PANTHER" id="PTHR42973">
    <property type="entry name" value="BINDING OXIDOREDUCTASE, PUTATIVE (AFU_ORTHOLOGUE AFUA_1G17690)-RELATED"/>
    <property type="match status" value="1"/>
</dbReference>